<dbReference type="Pfam" id="PF22725">
    <property type="entry name" value="GFO_IDH_MocA_C3"/>
    <property type="match status" value="1"/>
</dbReference>
<dbReference type="GO" id="GO:0000166">
    <property type="term" value="F:nucleotide binding"/>
    <property type="evidence" value="ECO:0007669"/>
    <property type="project" value="InterPro"/>
</dbReference>
<dbReference type="InterPro" id="IPR052515">
    <property type="entry name" value="Gfo/Idh/MocA_Oxidoreductase"/>
</dbReference>
<dbReference type="Gene3D" id="3.40.50.720">
    <property type="entry name" value="NAD(P)-binding Rossmann-like Domain"/>
    <property type="match status" value="1"/>
</dbReference>
<dbReference type="InterPro" id="IPR036291">
    <property type="entry name" value="NAD(P)-bd_dom_sf"/>
</dbReference>
<dbReference type="EMBL" id="DVLU01000099">
    <property type="protein sequence ID" value="HIT86048.1"/>
    <property type="molecule type" value="Genomic_DNA"/>
</dbReference>
<gene>
    <name evidence="3" type="ORF">IAA60_09145</name>
</gene>
<dbReference type="SUPFAM" id="SSF55347">
    <property type="entry name" value="Glyceraldehyde-3-phosphate dehydrogenase-like, C-terminal domain"/>
    <property type="match status" value="1"/>
</dbReference>
<dbReference type="InterPro" id="IPR000683">
    <property type="entry name" value="Gfo/Idh/MocA-like_OxRdtase_N"/>
</dbReference>
<organism evidence="3 4">
    <name type="scientific">Candidatus Ornithomonoglobus intestinigallinarum</name>
    <dbReference type="NCBI Taxonomy" id="2840894"/>
    <lineage>
        <taxon>Bacteria</taxon>
        <taxon>Bacillati</taxon>
        <taxon>Bacillota</taxon>
        <taxon>Clostridia</taxon>
        <taxon>Candidatus Ornithomonoglobus</taxon>
    </lineage>
</organism>
<reference evidence="3" key="1">
    <citation type="submission" date="2020-10" db="EMBL/GenBank/DDBJ databases">
        <authorList>
            <person name="Gilroy R."/>
        </authorList>
    </citation>
    <scope>NUCLEOTIDE SEQUENCE</scope>
    <source>
        <strain evidence="3">CHK181-108</strain>
    </source>
</reference>
<reference evidence="3" key="2">
    <citation type="journal article" date="2021" name="PeerJ">
        <title>Extensive microbial diversity within the chicken gut microbiome revealed by metagenomics and culture.</title>
        <authorList>
            <person name="Gilroy R."/>
            <person name="Ravi A."/>
            <person name="Getino M."/>
            <person name="Pursley I."/>
            <person name="Horton D.L."/>
            <person name="Alikhan N.F."/>
            <person name="Baker D."/>
            <person name="Gharbi K."/>
            <person name="Hall N."/>
            <person name="Watson M."/>
            <person name="Adriaenssens E.M."/>
            <person name="Foster-Nyarko E."/>
            <person name="Jarju S."/>
            <person name="Secka A."/>
            <person name="Antonio M."/>
            <person name="Oren A."/>
            <person name="Chaudhuri R.R."/>
            <person name="La Ragione R."/>
            <person name="Hildebrand F."/>
            <person name="Pallen M.J."/>
        </authorList>
    </citation>
    <scope>NUCLEOTIDE SEQUENCE</scope>
    <source>
        <strain evidence="3">CHK181-108</strain>
    </source>
</reference>
<dbReference type="Proteomes" id="UP000824165">
    <property type="component" value="Unassembled WGS sequence"/>
</dbReference>
<feature type="domain" description="Gfo/Idh/MocA-like oxidoreductase N-terminal" evidence="1">
    <location>
        <begin position="1"/>
        <end position="119"/>
    </location>
</feature>
<evidence type="ECO:0000313" key="4">
    <source>
        <dbReference type="Proteomes" id="UP000824165"/>
    </source>
</evidence>
<dbReference type="Gene3D" id="3.30.360.10">
    <property type="entry name" value="Dihydrodipicolinate Reductase, domain 2"/>
    <property type="match status" value="1"/>
</dbReference>
<dbReference type="InterPro" id="IPR055170">
    <property type="entry name" value="GFO_IDH_MocA-like_dom"/>
</dbReference>
<evidence type="ECO:0000259" key="1">
    <source>
        <dbReference type="Pfam" id="PF01408"/>
    </source>
</evidence>
<name>A0A9D1H4D3_9FIRM</name>
<protein>
    <submittedName>
        <fullName evidence="3">Gfo/Idh/MocA family oxidoreductase</fullName>
    </submittedName>
</protein>
<dbReference type="Pfam" id="PF01408">
    <property type="entry name" value="GFO_IDH_MocA"/>
    <property type="match status" value="1"/>
</dbReference>
<feature type="domain" description="GFO/IDH/MocA-like oxidoreductase" evidence="2">
    <location>
        <begin position="129"/>
        <end position="265"/>
    </location>
</feature>
<dbReference type="PANTHER" id="PTHR43249">
    <property type="entry name" value="UDP-N-ACETYL-2-AMINO-2-DEOXY-D-GLUCURONATE OXIDASE"/>
    <property type="match status" value="1"/>
</dbReference>
<sequence>MVGCGGIAHGKHLPAIAKIEEIELTAFCDIIRERAEEAAGKYGAEGARVYTDYKEMIDNEELDAVYVLTPNKSHSPISVYALEHDCHVMCEKPMAKTYDDAKKMLEASKRTGKILTIGYQNRFRPDSLYLKKACEAGELGDIYYAKAHAVRRRAVPTWGVFLNEEEQGGGPLIDIGTHALDLTLWMMDNYKPKSVKGAVFKKLGDQTETGNAWGDWDPEKYTVEDSAFGFITMENGAVINLESSWALNTLDVKEARCTLCGTEAGADMENNSLRINSAHLGRLATLEPELGAGGVDFYDGTAEKPNDMEARLFADAVLNGTEPVVKPEQALVVTRILEAIYESARTGKEVVFED</sequence>
<evidence type="ECO:0000313" key="3">
    <source>
        <dbReference type="EMBL" id="HIT86048.1"/>
    </source>
</evidence>
<comment type="caution">
    <text evidence="3">The sequence shown here is derived from an EMBL/GenBank/DDBJ whole genome shotgun (WGS) entry which is preliminary data.</text>
</comment>
<dbReference type="AlphaFoldDB" id="A0A9D1H4D3"/>
<accession>A0A9D1H4D3</accession>
<evidence type="ECO:0000259" key="2">
    <source>
        <dbReference type="Pfam" id="PF22725"/>
    </source>
</evidence>
<dbReference type="SUPFAM" id="SSF51735">
    <property type="entry name" value="NAD(P)-binding Rossmann-fold domains"/>
    <property type="match status" value="1"/>
</dbReference>
<dbReference type="PANTHER" id="PTHR43249:SF1">
    <property type="entry name" value="D-GLUCOSIDE 3-DEHYDROGENASE"/>
    <property type="match status" value="1"/>
</dbReference>
<proteinExistence type="predicted"/>